<dbReference type="CDD" id="cd00156">
    <property type="entry name" value="REC"/>
    <property type="match status" value="1"/>
</dbReference>
<feature type="domain" description="Response regulatory" evidence="1">
    <location>
        <begin position="10"/>
        <end position="119"/>
    </location>
</feature>
<dbReference type="PROSITE" id="PS50110">
    <property type="entry name" value="RESPONSE_REGULATORY"/>
    <property type="match status" value="1"/>
</dbReference>
<organism evidence="2">
    <name type="scientific">hydrothermal vent metagenome</name>
    <dbReference type="NCBI Taxonomy" id="652676"/>
    <lineage>
        <taxon>unclassified sequences</taxon>
        <taxon>metagenomes</taxon>
        <taxon>ecological metagenomes</taxon>
    </lineage>
</organism>
<sequence length="226" mass="25504">MLSQNSCIKRLLLCSSDKGKLEPLRKRFDAAGIQVDCVTHAEEARQLLWDHHYDGIAIDLLLADRDGISFAMELRQEHPRTSVLVISTTRETERGDSGPDWLTRSTDYARLIFALKQASQRAAGRPPKILHVEDDDSLADLVQNTIGNQTQLFRARSAQEAQIAMALREYDLVLIRTDVPQTNVSWQDTLTSHQPLAINTDPHNDPVLNILNNLRRPAFVHEAAYC</sequence>
<dbReference type="InterPro" id="IPR001789">
    <property type="entry name" value="Sig_transdc_resp-reg_receiver"/>
</dbReference>
<dbReference type="Gene3D" id="3.40.50.2300">
    <property type="match status" value="1"/>
</dbReference>
<dbReference type="InterPro" id="IPR011006">
    <property type="entry name" value="CheY-like_superfamily"/>
</dbReference>
<dbReference type="EMBL" id="UOFM01000560">
    <property type="protein sequence ID" value="VAW83563.1"/>
    <property type="molecule type" value="Genomic_DNA"/>
</dbReference>
<evidence type="ECO:0000259" key="1">
    <source>
        <dbReference type="PROSITE" id="PS50110"/>
    </source>
</evidence>
<gene>
    <name evidence="2" type="ORF">MNBD_GAMMA14-619</name>
</gene>
<protein>
    <recommendedName>
        <fullName evidence="1">Response regulatory domain-containing protein</fullName>
    </recommendedName>
</protein>
<accession>A0A3B0Z5U3</accession>
<dbReference type="GO" id="GO:0000160">
    <property type="term" value="P:phosphorelay signal transduction system"/>
    <property type="evidence" value="ECO:0007669"/>
    <property type="project" value="InterPro"/>
</dbReference>
<dbReference type="Pfam" id="PF00072">
    <property type="entry name" value="Response_reg"/>
    <property type="match status" value="1"/>
</dbReference>
<dbReference type="AlphaFoldDB" id="A0A3B0Z5U3"/>
<evidence type="ECO:0000313" key="2">
    <source>
        <dbReference type="EMBL" id="VAW83563.1"/>
    </source>
</evidence>
<dbReference type="SUPFAM" id="SSF52172">
    <property type="entry name" value="CheY-like"/>
    <property type="match status" value="2"/>
</dbReference>
<reference evidence="2" key="1">
    <citation type="submission" date="2018-06" db="EMBL/GenBank/DDBJ databases">
        <authorList>
            <person name="Zhirakovskaya E."/>
        </authorList>
    </citation>
    <scope>NUCLEOTIDE SEQUENCE</scope>
</reference>
<name>A0A3B0Z5U3_9ZZZZ</name>
<proteinExistence type="predicted"/>